<dbReference type="PANTHER" id="PTHR43320">
    <property type="entry name" value="SUGAR KINASE"/>
    <property type="match status" value="1"/>
</dbReference>
<feature type="binding site" evidence="4">
    <location>
        <position position="357"/>
    </location>
    <ligand>
        <name>ATP</name>
        <dbReference type="ChEBI" id="CHEBI:30616"/>
    </ligand>
</feature>
<dbReference type="InterPro" id="IPR011611">
    <property type="entry name" value="PfkB_dom"/>
</dbReference>
<proteinExistence type="inferred from homology"/>
<dbReference type="PANTHER" id="PTHR43320:SF3">
    <property type="entry name" value="CARBOHYDRATE KINASE PFKB DOMAIN-CONTAINING PROTEIN"/>
    <property type="match status" value="1"/>
</dbReference>
<feature type="binding site" evidence="4">
    <location>
        <position position="198"/>
    </location>
    <ligand>
        <name>GMP</name>
        <dbReference type="ChEBI" id="CHEBI:58115"/>
    </ligand>
</feature>
<keyword evidence="2 4" id="KW-0808">Transferase</keyword>
<dbReference type="AlphaFoldDB" id="A0A0A7ECS7"/>
<evidence type="ECO:0000259" key="5">
    <source>
        <dbReference type="Pfam" id="PF00294"/>
    </source>
</evidence>
<keyword evidence="4" id="KW-0660">Purine salvage</keyword>
<dbReference type="HAMAP" id="MF_02246">
    <property type="entry name" value="Gua_Ino_kinase"/>
    <property type="match status" value="1"/>
</dbReference>
<comment type="catalytic activity">
    <reaction evidence="4">
        <text>inosine + ATP = IMP + ADP + H(+)</text>
        <dbReference type="Rhea" id="RHEA:21140"/>
        <dbReference type="ChEBI" id="CHEBI:15378"/>
        <dbReference type="ChEBI" id="CHEBI:17596"/>
        <dbReference type="ChEBI" id="CHEBI:30616"/>
        <dbReference type="ChEBI" id="CHEBI:58053"/>
        <dbReference type="ChEBI" id="CHEBI:456216"/>
        <dbReference type="EC" id="2.7.1.73"/>
    </reaction>
</comment>
<dbReference type="STRING" id="1348114.OM33_00995"/>
<evidence type="ECO:0000256" key="2">
    <source>
        <dbReference type="ARBA" id="ARBA00022679"/>
    </source>
</evidence>
<comment type="caution">
    <text evidence="4">Lacks conserved residue(s) required for the propagation of feature annotation.</text>
</comment>
<comment type="similarity">
    <text evidence="1 4">Belongs to the carbohydrate kinase PfkB family.</text>
</comment>
<keyword evidence="4" id="KW-0460">Magnesium</keyword>
<dbReference type="EC" id="2.7.1.73" evidence="4"/>
<dbReference type="GO" id="GO:0106366">
    <property type="term" value="F:guanosine kinase activity"/>
    <property type="evidence" value="ECO:0007669"/>
    <property type="project" value="InterPro"/>
</dbReference>
<dbReference type="EMBL" id="CP009888">
    <property type="protein sequence ID" value="AIY63891.1"/>
    <property type="molecule type" value="Genomic_DNA"/>
</dbReference>
<keyword evidence="4" id="KW-0547">Nucleotide-binding</keyword>
<comment type="cofactor">
    <cofactor evidence="4">
        <name>Mg(2+)</name>
        <dbReference type="ChEBI" id="CHEBI:18420"/>
    </cofactor>
</comment>
<dbReference type="RefSeq" id="WP_038637568.1">
    <property type="nucleotide sequence ID" value="NZ_CP009888.1"/>
</dbReference>
<dbReference type="UniPathway" id="UPA00909"/>
<dbReference type="GO" id="GO:0005524">
    <property type="term" value="F:ATP binding"/>
    <property type="evidence" value="ECO:0007669"/>
    <property type="project" value="UniProtKB-UniRule"/>
</dbReference>
<dbReference type="GO" id="GO:0008906">
    <property type="term" value="F:inosine kinase activity"/>
    <property type="evidence" value="ECO:0007669"/>
    <property type="project" value="UniProtKB-UniRule"/>
</dbReference>
<evidence type="ECO:0000313" key="6">
    <source>
        <dbReference type="EMBL" id="AIY63891.1"/>
    </source>
</evidence>
<feature type="binding site" evidence="4">
    <location>
        <begin position="284"/>
        <end position="289"/>
    </location>
    <ligand>
        <name>ATP</name>
        <dbReference type="ChEBI" id="CHEBI:30616"/>
    </ligand>
</feature>
<dbReference type="GO" id="GO:0032263">
    <property type="term" value="P:GMP salvage"/>
    <property type="evidence" value="ECO:0007669"/>
    <property type="project" value="UniProtKB-UniRule"/>
</dbReference>
<comment type="catalytic activity">
    <reaction evidence="4">
        <text>guanosine + ATP = GMP + ADP + H(+)</text>
        <dbReference type="Rhea" id="RHEA:27710"/>
        <dbReference type="ChEBI" id="CHEBI:15378"/>
        <dbReference type="ChEBI" id="CHEBI:16750"/>
        <dbReference type="ChEBI" id="CHEBI:30616"/>
        <dbReference type="ChEBI" id="CHEBI:58115"/>
        <dbReference type="ChEBI" id="CHEBI:456216"/>
        <dbReference type="EC" id="2.7.1.73"/>
    </reaction>
</comment>
<reference evidence="6 7" key="1">
    <citation type="submission" date="2014-11" db="EMBL/GenBank/DDBJ databases">
        <title>Complete Genome Sequence of Pseudoalteromonas sp. Strain OCN003 Isolated from Kaneohe Bay, Oahu, Hawaii.</title>
        <authorList>
            <person name="Beurmann S."/>
            <person name="Videau P."/>
            <person name="Ushijima B."/>
            <person name="Smith A.M."/>
            <person name="Aeby G.S."/>
            <person name="Callahan S.M."/>
            <person name="Belcaid M."/>
        </authorList>
    </citation>
    <scope>NUCLEOTIDE SEQUENCE [LARGE SCALE GENOMIC DNA]</scope>
    <source>
        <strain evidence="6 7">OCN003</strain>
    </source>
</reference>
<keyword evidence="7" id="KW-1185">Reference proteome</keyword>
<feature type="domain" description="Carbohydrate kinase PfkB" evidence="5">
    <location>
        <begin position="136"/>
        <end position="296"/>
    </location>
</feature>
<dbReference type="NCBIfam" id="NF011655">
    <property type="entry name" value="PRK15074.1"/>
    <property type="match status" value="1"/>
</dbReference>
<dbReference type="GO" id="GO:0032264">
    <property type="term" value="P:IMP salvage"/>
    <property type="evidence" value="ECO:0007669"/>
    <property type="project" value="UniProtKB-UniRule"/>
</dbReference>
<sequence>MKFPGRRRHKHYFPVEEKDPLTNVITQDNRLARNYIVGIDQIVVDIEAKVDQAFLDEFGLRRGMSQVMDDDTTNALYARLKDHNMIDYEFAGGTIGNTMHNYSVLSDDRSVLLGVMCENIKIGSYAYRFVSKTSTRVDLEHLQPVDGPIGRCFTLIDESGERTFAISPGLMNRLRPESISQDLIANSSALVISAYLMRTEGEDTMTEAALKAVEYANAANVPVVLSLGTKFLIEQDPQWWQNFVKNHVDILAMNEEEGFAITGFEDPLLAADKALDWVDMVICTAGAQGMFLASYIDDCWKRQTEHQLMPGSIPDFNKFEYSRAMRRKDCENPVKIYTHTAPYMGGPDYIKNTNGAGDGALAAVLHDISANVYHQMNVPNSSKHKINALTYSSLSQISKYANRVSYEVLVQHSPRLTRGLPEREDSLQQAYWEQ</sequence>
<dbReference type="GO" id="GO:0006166">
    <property type="term" value="P:purine ribonucleoside salvage"/>
    <property type="evidence" value="ECO:0007669"/>
    <property type="project" value="UniProtKB-KW"/>
</dbReference>
<organism evidence="6 7">
    <name type="scientific">Pseudoalteromonas piratica</name>
    <dbReference type="NCBI Taxonomy" id="1348114"/>
    <lineage>
        <taxon>Bacteria</taxon>
        <taxon>Pseudomonadati</taxon>
        <taxon>Pseudomonadota</taxon>
        <taxon>Gammaproteobacteria</taxon>
        <taxon>Alteromonadales</taxon>
        <taxon>Pseudoalteromonadaceae</taxon>
        <taxon>Pseudoalteromonas</taxon>
    </lineage>
</organism>
<evidence type="ECO:0000256" key="3">
    <source>
        <dbReference type="ARBA" id="ARBA00022777"/>
    </source>
</evidence>
<dbReference type="Pfam" id="PF00294">
    <property type="entry name" value="PfkB"/>
    <property type="match status" value="1"/>
</dbReference>
<dbReference type="InterPro" id="IPR029056">
    <property type="entry name" value="Ribokinase-like"/>
</dbReference>
<dbReference type="UniPathway" id="UPA00591">
    <property type="reaction ID" value="UER00647"/>
</dbReference>
<comment type="pathway">
    <text evidence="4">Purine metabolism; GMP biosynthesis via salvage pathway.</text>
</comment>
<comment type="pathway">
    <text evidence="4">Purine metabolism; IMP biosynthesis via salvage pathway; IMP from inosine: step 1/1.</text>
</comment>
<dbReference type="SUPFAM" id="SSF53613">
    <property type="entry name" value="Ribokinase-like"/>
    <property type="match status" value="1"/>
</dbReference>
<comment type="function">
    <text evidence="4">Catalyzes the phosphorylation of guanosine and inosine to GMP and IMP, respectively.</text>
</comment>
<keyword evidence="4" id="KW-0067">ATP-binding</keyword>
<accession>A0A0A7ECS7</accession>
<dbReference type="HOGENOM" id="CLU_060237_0_0_6"/>
<dbReference type="InterPro" id="IPR052700">
    <property type="entry name" value="Carb_kinase_PfkB-like"/>
</dbReference>
<feature type="binding site" evidence="4">
    <location>
        <begin position="93"/>
        <end position="97"/>
    </location>
    <ligand>
        <name>GMP</name>
        <dbReference type="ChEBI" id="CHEBI:58115"/>
    </ligand>
</feature>
<keyword evidence="3 4" id="KW-0418">Kinase</keyword>
<protein>
    <recommendedName>
        <fullName evidence="4">Guanosine-inosine kinase</fullName>
        <ecNumber evidence="4">2.7.1.73</ecNumber>
    </recommendedName>
</protein>
<dbReference type="OrthoDB" id="5288159at2"/>
<dbReference type="Gene3D" id="3.40.1190.20">
    <property type="match status" value="1"/>
</dbReference>
<evidence type="ECO:0000256" key="1">
    <source>
        <dbReference type="ARBA" id="ARBA00010688"/>
    </source>
</evidence>
<dbReference type="eggNOG" id="COG0524">
    <property type="taxonomic scope" value="Bacteria"/>
</dbReference>
<dbReference type="InterPro" id="IPR046405">
    <property type="entry name" value="IngK"/>
</dbReference>
<dbReference type="Proteomes" id="UP000030341">
    <property type="component" value="Chromosome 1"/>
</dbReference>
<name>A0A0A7ECS7_9GAMM</name>
<feature type="binding site" evidence="4">
    <location>
        <position position="402"/>
    </location>
    <ligand>
        <name>ATP</name>
        <dbReference type="ChEBI" id="CHEBI:30616"/>
    </ligand>
</feature>
<gene>
    <name evidence="4" type="primary">gsk</name>
    <name evidence="6" type="ORF">OM33_00995</name>
</gene>
<evidence type="ECO:0000313" key="7">
    <source>
        <dbReference type="Proteomes" id="UP000030341"/>
    </source>
</evidence>
<dbReference type="KEGG" id="pseo:OM33_00995"/>
<evidence type="ECO:0000256" key="4">
    <source>
        <dbReference type="HAMAP-Rule" id="MF_02246"/>
    </source>
</evidence>